<dbReference type="AlphaFoldDB" id="A0AAD1XF45"/>
<comment type="caution">
    <text evidence="1">The sequence shown here is derived from an EMBL/GenBank/DDBJ whole genome shotgun (WGS) entry which is preliminary data.</text>
</comment>
<protein>
    <submittedName>
        <fullName evidence="1">Uncharacterized protein</fullName>
    </submittedName>
</protein>
<gene>
    <name evidence="1" type="ORF">ECRASSUSDP1_LOCUS10415</name>
</gene>
<proteinExistence type="predicted"/>
<name>A0AAD1XF45_EUPCR</name>
<dbReference type="EMBL" id="CAMPGE010010268">
    <property type="protein sequence ID" value="CAI2369117.1"/>
    <property type="molecule type" value="Genomic_DNA"/>
</dbReference>
<keyword evidence="2" id="KW-1185">Reference proteome</keyword>
<organism evidence="1 2">
    <name type="scientific">Euplotes crassus</name>
    <dbReference type="NCBI Taxonomy" id="5936"/>
    <lineage>
        <taxon>Eukaryota</taxon>
        <taxon>Sar</taxon>
        <taxon>Alveolata</taxon>
        <taxon>Ciliophora</taxon>
        <taxon>Intramacronucleata</taxon>
        <taxon>Spirotrichea</taxon>
        <taxon>Hypotrichia</taxon>
        <taxon>Euplotida</taxon>
        <taxon>Euplotidae</taxon>
        <taxon>Moneuplotes</taxon>
    </lineage>
</organism>
<dbReference type="Proteomes" id="UP001295684">
    <property type="component" value="Unassembled WGS sequence"/>
</dbReference>
<accession>A0AAD1XF45</accession>
<evidence type="ECO:0000313" key="1">
    <source>
        <dbReference type="EMBL" id="CAI2369117.1"/>
    </source>
</evidence>
<evidence type="ECO:0000313" key="2">
    <source>
        <dbReference type="Proteomes" id="UP001295684"/>
    </source>
</evidence>
<reference evidence="1" key="1">
    <citation type="submission" date="2023-07" db="EMBL/GenBank/DDBJ databases">
        <authorList>
            <consortium name="AG Swart"/>
            <person name="Singh M."/>
            <person name="Singh A."/>
            <person name="Seah K."/>
            <person name="Emmerich C."/>
        </authorList>
    </citation>
    <scope>NUCLEOTIDE SEQUENCE</scope>
    <source>
        <strain evidence="1">DP1</strain>
    </source>
</reference>
<sequence>MFRESLKGLNPISEIKKRFCRELKTGVQDLCTHQSINNKTRALERT</sequence>